<dbReference type="Proteomes" id="UP001500902">
    <property type="component" value="Unassembled WGS sequence"/>
</dbReference>
<dbReference type="InterPro" id="IPR001647">
    <property type="entry name" value="HTH_TetR"/>
</dbReference>
<dbReference type="SUPFAM" id="SSF46689">
    <property type="entry name" value="Homeodomain-like"/>
    <property type="match status" value="1"/>
</dbReference>
<dbReference type="InterPro" id="IPR036271">
    <property type="entry name" value="Tet_transcr_reg_TetR-rel_C_sf"/>
</dbReference>
<reference evidence="7" key="1">
    <citation type="journal article" date="2019" name="Int. J. Syst. Evol. Microbiol.">
        <title>The Global Catalogue of Microorganisms (GCM) 10K type strain sequencing project: providing services to taxonomists for standard genome sequencing and annotation.</title>
        <authorList>
            <consortium name="The Broad Institute Genomics Platform"/>
            <consortium name="The Broad Institute Genome Sequencing Center for Infectious Disease"/>
            <person name="Wu L."/>
            <person name="Ma J."/>
        </authorList>
    </citation>
    <scope>NUCLEOTIDE SEQUENCE [LARGE SCALE GENOMIC DNA]</scope>
    <source>
        <strain evidence="7">JCM 16904</strain>
    </source>
</reference>
<proteinExistence type="predicted"/>
<dbReference type="InterPro" id="IPR050109">
    <property type="entry name" value="HTH-type_TetR-like_transc_reg"/>
</dbReference>
<feature type="domain" description="HTH tetR-type" evidence="5">
    <location>
        <begin position="10"/>
        <end position="70"/>
    </location>
</feature>
<feature type="DNA-binding region" description="H-T-H motif" evidence="4">
    <location>
        <begin position="33"/>
        <end position="52"/>
    </location>
</feature>
<dbReference type="InterPro" id="IPR009057">
    <property type="entry name" value="Homeodomain-like_sf"/>
</dbReference>
<dbReference type="PANTHER" id="PTHR30055">
    <property type="entry name" value="HTH-TYPE TRANSCRIPTIONAL REGULATOR RUTR"/>
    <property type="match status" value="1"/>
</dbReference>
<evidence type="ECO:0000256" key="1">
    <source>
        <dbReference type="ARBA" id="ARBA00023015"/>
    </source>
</evidence>
<dbReference type="Pfam" id="PF17940">
    <property type="entry name" value="TetR_C_31"/>
    <property type="match status" value="1"/>
</dbReference>
<comment type="caution">
    <text evidence="6">The sequence shown here is derived from an EMBL/GenBank/DDBJ whole genome shotgun (WGS) entry which is preliminary data.</text>
</comment>
<evidence type="ECO:0000256" key="3">
    <source>
        <dbReference type="ARBA" id="ARBA00023163"/>
    </source>
</evidence>
<dbReference type="PANTHER" id="PTHR30055:SF234">
    <property type="entry name" value="HTH-TYPE TRANSCRIPTIONAL REGULATOR BETI"/>
    <property type="match status" value="1"/>
</dbReference>
<dbReference type="RefSeq" id="WP_344886546.1">
    <property type="nucleotide sequence ID" value="NZ_BAAAZP010000116.1"/>
</dbReference>
<evidence type="ECO:0000313" key="7">
    <source>
        <dbReference type="Proteomes" id="UP001500902"/>
    </source>
</evidence>
<evidence type="ECO:0000256" key="2">
    <source>
        <dbReference type="ARBA" id="ARBA00023125"/>
    </source>
</evidence>
<keyword evidence="2 4" id="KW-0238">DNA-binding</keyword>
<evidence type="ECO:0000313" key="6">
    <source>
        <dbReference type="EMBL" id="GAA3690235.1"/>
    </source>
</evidence>
<dbReference type="EMBL" id="BAAAZP010000116">
    <property type="protein sequence ID" value="GAA3690235.1"/>
    <property type="molecule type" value="Genomic_DNA"/>
</dbReference>
<keyword evidence="3" id="KW-0804">Transcription</keyword>
<accession>A0ABP7CGP2</accession>
<gene>
    <name evidence="6" type="ORF">GCM10022224_064570</name>
</gene>
<dbReference type="PROSITE" id="PS50977">
    <property type="entry name" value="HTH_TETR_2"/>
    <property type="match status" value="1"/>
</dbReference>
<dbReference type="Gene3D" id="1.10.357.10">
    <property type="entry name" value="Tetracycline Repressor, domain 2"/>
    <property type="match status" value="1"/>
</dbReference>
<keyword evidence="1" id="KW-0805">Transcription regulation</keyword>
<organism evidence="6 7">
    <name type="scientific">Nonomuraea antimicrobica</name>
    <dbReference type="NCBI Taxonomy" id="561173"/>
    <lineage>
        <taxon>Bacteria</taxon>
        <taxon>Bacillati</taxon>
        <taxon>Actinomycetota</taxon>
        <taxon>Actinomycetes</taxon>
        <taxon>Streptosporangiales</taxon>
        <taxon>Streptosporangiaceae</taxon>
        <taxon>Nonomuraea</taxon>
    </lineage>
</organism>
<dbReference type="Pfam" id="PF00440">
    <property type="entry name" value="TetR_N"/>
    <property type="match status" value="1"/>
</dbReference>
<protein>
    <submittedName>
        <fullName evidence="6">TetR/AcrR family transcriptional regulator</fullName>
    </submittedName>
</protein>
<name>A0ABP7CGP2_9ACTN</name>
<evidence type="ECO:0000256" key="4">
    <source>
        <dbReference type="PROSITE-ProRule" id="PRU00335"/>
    </source>
</evidence>
<dbReference type="InterPro" id="IPR041583">
    <property type="entry name" value="TetR_C_31"/>
</dbReference>
<sequence>MAETALVRGRATRERLLGAAVSLIGEVGWNRVTTRMAAERARVAPGVVHYHFSSVTDLLIAASLESIRDLMGRLLERLAGQSDLDTGVDWLLREVAAYPGDDSASLLMVETYLAATRIPRLHDELAALVLGFRRSLAAWLAERGCSDAGAVAALLGAAIDGLILHHHLDRSLDVAALAGPIRRMLRKG</sequence>
<evidence type="ECO:0000259" key="5">
    <source>
        <dbReference type="PROSITE" id="PS50977"/>
    </source>
</evidence>
<keyword evidence="7" id="KW-1185">Reference proteome</keyword>
<dbReference type="SUPFAM" id="SSF48498">
    <property type="entry name" value="Tetracyclin repressor-like, C-terminal domain"/>
    <property type="match status" value="1"/>
</dbReference>
<dbReference type="PRINTS" id="PR00455">
    <property type="entry name" value="HTHTETR"/>
</dbReference>